<dbReference type="HOGENOM" id="CLU_1000667_0_0_4"/>
<feature type="signal peptide" evidence="2">
    <location>
        <begin position="1"/>
        <end position="25"/>
    </location>
</feature>
<accession>Q8XUV8</accession>
<gene>
    <name evidence="3" type="ordered locus">RSc3075</name>
</gene>
<evidence type="ECO:0000256" key="1">
    <source>
        <dbReference type="SAM" id="MobiDB-lite"/>
    </source>
</evidence>
<dbReference type="Proteomes" id="UP000001436">
    <property type="component" value="Chromosome"/>
</dbReference>
<keyword evidence="4" id="KW-1185">Reference proteome</keyword>
<reference evidence="3 4" key="1">
    <citation type="journal article" date="2002" name="Nature">
        <title>Genome sequence of the plant pathogen Ralstonia solanacearum.</title>
        <authorList>
            <person name="Salanoubat M."/>
            <person name="Genin S."/>
            <person name="Artiguenave F."/>
            <person name="Gouzy J."/>
            <person name="Mangenot S."/>
            <person name="Arlat M."/>
            <person name="Billault A."/>
            <person name="Brottier P."/>
            <person name="Camus J.C."/>
            <person name="Cattolico L."/>
            <person name="Chandler M."/>
            <person name="Choisne N."/>
            <person name="Claudel-Renard C."/>
            <person name="Cunnac S."/>
            <person name="Demange N."/>
            <person name="Gaspin C."/>
            <person name="Lavie M."/>
            <person name="Moisan A."/>
            <person name="Robert C."/>
            <person name="Saurin W."/>
            <person name="Schiex T."/>
            <person name="Siguier P."/>
            <person name="Thebault P."/>
            <person name="Whalen M."/>
            <person name="Wincker P."/>
            <person name="Levy M."/>
            <person name="Weissenbach J."/>
            <person name="Boucher C.A."/>
        </authorList>
    </citation>
    <scope>NUCLEOTIDE SEQUENCE [LARGE SCALE GENOMIC DNA]</scope>
    <source>
        <strain evidence="4">ATCC BAA-1114 / GMI1000</strain>
    </source>
</reference>
<feature type="chain" id="PRO_5004317155" evidence="2">
    <location>
        <begin position="26"/>
        <end position="278"/>
    </location>
</feature>
<evidence type="ECO:0000256" key="2">
    <source>
        <dbReference type="SAM" id="SignalP"/>
    </source>
</evidence>
<evidence type="ECO:0000313" key="4">
    <source>
        <dbReference type="Proteomes" id="UP000001436"/>
    </source>
</evidence>
<dbReference type="EnsemblBacteria" id="CAD16784">
    <property type="protein sequence ID" value="CAD16784"/>
    <property type="gene ID" value="RSc3075"/>
</dbReference>
<protein>
    <submittedName>
        <fullName evidence="3">Probable signal peptide protein</fullName>
    </submittedName>
</protein>
<dbReference type="AlphaFoldDB" id="Q8XUV8"/>
<dbReference type="EMBL" id="AL646052">
    <property type="protein sequence ID" value="CAD16784.1"/>
    <property type="molecule type" value="Genomic_DNA"/>
</dbReference>
<keyword evidence="2" id="KW-0732">Signal</keyword>
<name>Q8XUV8_RALN1</name>
<proteinExistence type="predicted"/>
<organism evidence="3 4">
    <name type="scientific">Ralstonia nicotianae (strain ATCC BAA-1114 / GMI1000)</name>
    <name type="common">Ralstonia solanacearum</name>
    <dbReference type="NCBI Taxonomy" id="267608"/>
    <lineage>
        <taxon>Bacteria</taxon>
        <taxon>Pseudomonadati</taxon>
        <taxon>Pseudomonadota</taxon>
        <taxon>Betaproteobacteria</taxon>
        <taxon>Burkholderiales</taxon>
        <taxon>Burkholderiaceae</taxon>
        <taxon>Ralstonia</taxon>
        <taxon>Ralstonia solanacearum species complex</taxon>
    </lineage>
</organism>
<feature type="region of interest" description="Disordered" evidence="1">
    <location>
        <begin position="220"/>
        <end position="243"/>
    </location>
</feature>
<dbReference type="STRING" id="267608.RSc3075"/>
<feature type="compositionally biased region" description="Basic residues" evidence="1">
    <location>
        <begin position="233"/>
        <end position="242"/>
    </location>
</feature>
<evidence type="ECO:0000313" key="3">
    <source>
        <dbReference type="EMBL" id="CAD16784.1"/>
    </source>
</evidence>
<dbReference type="KEGG" id="rso:RSc3075"/>
<sequence>MNPSAFLSRRLPALALLALLTPAVAAGHGEGDLRRFMHGIGAVPAAAAGTMNVFFSSSGLPPRGPDRNGNWPHDVYVALWHADSGVLDAPRVFIRKPEAQEPVTVARNRAGQVMVSFEDGWNAPENVTQRFGIYDTSLRPIKPYPQQVESGGHSGHVAAVGERFVVFYSDGWIEGGGVDNLGSGNGVYVKVYDGHGHRLRDIDIAHARAAGLAAVRAGAHRCRPEDRGAGPRQRPRHRRTRAARTPAVLHLQRRLAAVGRTLPAGRDGAGTWLCRVDR</sequence>
<dbReference type="eggNOG" id="ENOG502ZI96">
    <property type="taxonomic scope" value="Bacteria"/>
</dbReference>